<feature type="chain" id="PRO_5036212176" description="Ion transport domain-containing protein" evidence="2">
    <location>
        <begin position="19"/>
        <end position="374"/>
    </location>
</feature>
<evidence type="ECO:0000313" key="3">
    <source>
        <dbReference type="EMBL" id="CAE0383331.1"/>
    </source>
</evidence>
<dbReference type="InterPro" id="IPR015925">
    <property type="entry name" value="Ryanodine_IP3_receptor"/>
</dbReference>
<dbReference type="AlphaFoldDB" id="A0A7S3NWX7"/>
<keyword evidence="1" id="KW-0472">Membrane</keyword>
<keyword evidence="2" id="KW-0732">Signal</keyword>
<protein>
    <recommendedName>
        <fullName evidence="5">Ion transport domain-containing protein</fullName>
    </recommendedName>
</protein>
<evidence type="ECO:0000256" key="2">
    <source>
        <dbReference type="SAM" id="SignalP"/>
    </source>
</evidence>
<keyword evidence="1" id="KW-1133">Transmembrane helix</keyword>
<name>A0A7S3NWX7_EUPCR</name>
<evidence type="ECO:0008006" key="5">
    <source>
        <dbReference type="Google" id="ProtNLM"/>
    </source>
</evidence>
<dbReference type="EMBL" id="HBIK01017568">
    <property type="protein sequence ID" value="CAE0383333.1"/>
    <property type="molecule type" value="Transcribed_RNA"/>
</dbReference>
<dbReference type="Gene3D" id="1.10.287.70">
    <property type="match status" value="1"/>
</dbReference>
<dbReference type="PANTHER" id="PTHR13715:SF99">
    <property type="entry name" value="INOSITOL 1,4,5-TRISPHOSPHATE RECEPTOR-LIKE PROTEIN A"/>
    <property type="match status" value="1"/>
</dbReference>
<accession>A0A7S3NWX7</accession>
<evidence type="ECO:0000313" key="4">
    <source>
        <dbReference type="EMBL" id="CAE0383333.1"/>
    </source>
</evidence>
<feature type="transmembrane region" description="Helical" evidence="1">
    <location>
        <begin position="104"/>
        <end position="132"/>
    </location>
</feature>
<organism evidence="4">
    <name type="scientific">Euplotes crassus</name>
    <dbReference type="NCBI Taxonomy" id="5936"/>
    <lineage>
        <taxon>Eukaryota</taxon>
        <taxon>Sar</taxon>
        <taxon>Alveolata</taxon>
        <taxon>Ciliophora</taxon>
        <taxon>Intramacronucleata</taxon>
        <taxon>Spirotrichea</taxon>
        <taxon>Hypotrichia</taxon>
        <taxon>Euplotida</taxon>
        <taxon>Euplotidae</taxon>
        <taxon>Moneuplotes</taxon>
    </lineage>
</organism>
<proteinExistence type="predicted"/>
<dbReference type="EMBL" id="HBIK01017566">
    <property type="protein sequence ID" value="CAE0383331.1"/>
    <property type="molecule type" value="Transcribed_RNA"/>
</dbReference>
<feature type="signal peptide" evidence="2">
    <location>
        <begin position="1"/>
        <end position="18"/>
    </location>
</feature>
<feature type="transmembrane region" description="Helical" evidence="1">
    <location>
        <begin position="153"/>
        <end position="174"/>
    </location>
</feature>
<gene>
    <name evidence="3" type="ORF">ECRA1380_LOCUS8293</name>
    <name evidence="4" type="ORF">ECRA1380_LOCUS8295</name>
</gene>
<keyword evidence="1" id="KW-0812">Transmembrane</keyword>
<dbReference type="PANTHER" id="PTHR13715">
    <property type="entry name" value="RYANODINE RECEPTOR AND IP3 RECEPTOR"/>
    <property type="match status" value="1"/>
</dbReference>
<evidence type="ECO:0000256" key="1">
    <source>
        <dbReference type="SAM" id="Phobius"/>
    </source>
</evidence>
<feature type="transmembrane region" description="Helical" evidence="1">
    <location>
        <begin position="38"/>
        <end position="63"/>
    </location>
</feature>
<feature type="transmembrane region" description="Helical" evidence="1">
    <location>
        <begin position="232"/>
        <end position="255"/>
    </location>
</feature>
<reference evidence="4" key="1">
    <citation type="submission" date="2021-01" db="EMBL/GenBank/DDBJ databases">
        <authorList>
            <person name="Corre E."/>
            <person name="Pelletier E."/>
            <person name="Niang G."/>
            <person name="Scheremetjew M."/>
            <person name="Finn R."/>
            <person name="Kale V."/>
            <person name="Holt S."/>
            <person name="Cochrane G."/>
            <person name="Meng A."/>
            <person name="Brown T."/>
            <person name="Cohen L."/>
        </authorList>
    </citation>
    <scope>NUCLEOTIDE SEQUENCE</scope>
    <source>
        <strain evidence="4">CT5</strain>
    </source>
</reference>
<dbReference type="GO" id="GO:0006816">
    <property type="term" value="P:calcium ion transport"/>
    <property type="evidence" value="ECO:0007669"/>
    <property type="project" value="InterPro"/>
</dbReference>
<sequence length="374" mass="44014">MILILNFFLFFSLEINDGKITKNPNMFGIGKDATGITLWFLGFGIMILMVYLFILQSWIMCILQDKRKDKWYTQSYKDGPIKSVIKLVYYIWKNTEETLHSRNMWCYIVCIGFSLGGLLNDFFWFAFTMTYLVIFSPQIMEVTRAVWMPRKRIVSTVILSTIILYWFAIIGYVYFGKDFDEVVKGSNLNMRRTLIVIFDSWYKFGLGGFLADNGRPAIQDEEENYSIRESRIAFDFLFFFIVPTLLLSIISGIIIDNFVERRANSDTIAERQNDQCFICGRKANEIADFSQHTKFEHNIWDYMFYIGYLKSMKAEDLQDYTDIHVRKCLDDENNDWFPAYQDFVLEKHQLALKAKKEKRLMHSGLSSNDANNDD</sequence>